<sequence>MISKTPFQVTLRTAWAMLFTAFWVSTEFAFISCCNPVLYAMLRSTSIHCLCLGPLESAKCLQGGSLWRLNYGTFHQRGNSVYRSLLRLGNSTKTMELGRDNPVY</sequence>
<evidence type="ECO:0000313" key="2">
    <source>
        <dbReference type="Proteomes" id="UP001175227"/>
    </source>
</evidence>
<dbReference type="Proteomes" id="UP001175227">
    <property type="component" value="Unassembled WGS sequence"/>
</dbReference>
<dbReference type="EMBL" id="JAUEPR010000040">
    <property type="protein sequence ID" value="KAK0472494.1"/>
    <property type="molecule type" value="Genomic_DNA"/>
</dbReference>
<protein>
    <submittedName>
        <fullName evidence="1">Uncharacterized protein</fullName>
    </submittedName>
</protein>
<name>A0AA39NVA6_9AGAR</name>
<reference evidence="1" key="1">
    <citation type="submission" date="2023-06" db="EMBL/GenBank/DDBJ databases">
        <authorList>
            <consortium name="Lawrence Berkeley National Laboratory"/>
            <person name="Ahrendt S."/>
            <person name="Sahu N."/>
            <person name="Indic B."/>
            <person name="Wong-Bajracharya J."/>
            <person name="Merenyi Z."/>
            <person name="Ke H.-M."/>
            <person name="Monk M."/>
            <person name="Kocsube S."/>
            <person name="Drula E."/>
            <person name="Lipzen A."/>
            <person name="Balint B."/>
            <person name="Henrissat B."/>
            <person name="Andreopoulos B."/>
            <person name="Martin F.M."/>
            <person name="Harder C.B."/>
            <person name="Rigling D."/>
            <person name="Ford K.L."/>
            <person name="Foster G.D."/>
            <person name="Pangilinan J."/>
            <person name="Papanicolaou A."/>
            <person name="Barry K."/>
            <person name="LaButti K."/>
            <person name="Viragh M."/>
            <person name="Koriabine M."/>
            <person name="Yan M."/>
            <person name="Riley R."/>
            <person name="Champramary S."/>
            <person name="Plett K.L."/>
            <person name="Tsai I.J."/>
            <person name="Slot J."/>
            <person name="Sipos G."/>
            <person name="Plett J."/>
            <person name="Nagy L.G."/>
            <person name="Grigoriev I.V."/>
        </authorList>
    </citation>
    <scope>NUCLEOTIDE SEQUENCE</scope>
    <source>
        <strain evidence="1">ICMP 16352</strain>
    </source>
</reference>
<proteinExistence type="predicted"/>
<dbReference type="AlphaFoldDB" id="A0AA39NVA6"/>
<comment type="caution">
    <text evidence="1">The sequence shown here is derived from an EMBL/GenBank/DDBJ whole genome shotgun (WGS) entry which is preliminary data.</text>
</comment>
<keyword evidence="2" id="KW-1185">Reference proteome</keyword>
<evidence type="ECO:0000313" key="1">
    <source>
        <dbReference type="EMBL" id="KAK0472494.1"/>
    </source>
</evidence>
<organism evidence="1 2">
    <name type="scientific">Armillaria novae-zelandiae</name>
    <dbReference type="NCBI Taxonomy" id="153914"/>
    <lineage>
        <taxon>Eukaryota</taxon>
        <taxon>Fungi</taxon>
        <taxon>Dikarya</taxon>
        <taxon>Basidiomycota</taxon>
        <taxon>Agaricomycotina</taxon>
        <taxon>Agaricomycetes</taxon>
        <taxon>Agaricomycetidae</taxon>
        <taxon>Agaricales</taxon>
        <taxon>Marasmiineae</taxon>
        <taxon>Physalacriaceae</taxon>
        <taxon>Armillaria</taxon>
    </lineage>
</organism>
<accession>A0AA39NVA6</accession>
<gene>
    <name evidence="1" type="ORF">IW261DRAFT_808479</name>
</gene>